<dbReference type="InterPro" id="IPR017938">
    <property type="entry name" value="Riboflavin_synthase-like_b-brl"/>
</dbReference>
<evidence type="ECO:0000256" key="7">
    <source>
        <dbReference type="ARBA" id="ARBA00023014"/>
    </source>
</evidence>
<keyword evidence="6" id="KW-0408">Iron</keyword>
<reference evidence="10" key="1">
    <citation type="submission" date="2021-07" db="EMBL/GenBank/DDBJ databases">
        <title>Candidatus Kaistella beijingensis sp. nov. isolated from a municipal wastewater treatment plant is involved in sludge foaming.</title>
        <authorList>
            <person name="Song Y."/>
            <person name="Liu S.-J."/>
        </authorList>
    </citation>
    <scope>NUCLEOTIDE SEQUENCE</scope>
    <source>
        <strain evidence="10">DSM 43998</strain>
    </source>
</reference>
<keyword evidence="11" id="KW-1185">Reference proteome</keyword>
<dbReference type="PANTHER" id="PTHR47354">
    <property type="entry name" value="NADH OXIDOREDUCTASE HCR"/>
    <property type="match status" value="1"/>
</dbReference>
<feature type="domain" description="2Fe-2S ferredoxin-type" evidence="8">
    <location>
        <begin position="236"/>
        <end position="320"/>
    </location>
</feature>
<evidence type="ECO:0000313" key="11">
    <source>
        <dbReference type="Proteomes" id="UP000887023"/>
    </source>
</evidence>
<dbReference type="InterPro" id="IPR039261">
    <property type="entry name" value="FNR_nucleotide-bd"/>
</dbReference>
<gene>
    <name evidence="10" type="ORF">KV203_16820</name>
</gene>
<dbReference type="RefSeq" id="WP_066474055.1">
    <property type="nucleotide sequence ID" value="NZ_CBCRUZ010000007.1"/>
</dbReference>
<evidence type="ECO:0000259" key="9">
    <source>
        <dbReference type="PROSITE" id="PS51384"/>
    </source>
</evidence>
<protein>
    <submittedName>
        <fullName evidence="10">PDR/VanB family oxidoreductase</fullName>
    </submittedName>
</protein>
<dbReference type="InterPro" id="IPR001041">
    <property type="entry name" value="2Fe-2S_ferredoxin-type"/>
</dbReference>
<name>A0ABX8S7M3_9ACTN</name>
<dbReference type="CDD" id="cd00207">
    <property type="entry name" value="fer2"/>
    <property type="match status" value="1"/>
</dbReference>
<dbReference type="SUPFAM" id="SSF54292">
    <property type="entry name" value="2Fe-2S ferredoxin-like"/>
    <property type="match status" value="1"/>
</dbReference>
<keyword evidence="3" id="KW-0001">2Fe-2S</keyword>
<dbReference type="PRINTS" id="PR00409">
    <property type="entry name" value="PHDIOXRDTASE"/>
</dbReference>
<evidence type="ECO:0000313" key="10">
    <source>
        <dbReference type="EMBL" id="QXQ13466.1"/>
    </source>
</evidence>
<keyword evidence="4" id="KW-0479">Metal-binding</keyword>
<evidence type="ECO:0000256" key="1">
    <source>
        <dbReference type="ARBA" id="ARBA00001974"/>
    </source>
</evidence>
<evidence type="ECO:0000256" key="5">
    <source>
        <dbReference type="ARBA" id="ARBA00023002"/>
    </source>
</evidence>
<keyword evidence="2" id="KW-0285">Flavoprotein</keyword>
<sequence>MHSPSAPTATSTGDHTLVLERKKTIADGVVELLLYSAAPLPVWAPGAHIDLVFADDLIRQYSLCGDPADRHHYRLGILREPAGRGGSAFAHDWLDEGAAVVVRGPRNHFPLVTAPGYRFVAGGIGITPILPMIRAAEAAGADWQLLYGGRRHESMAFLDELESYGTRVRFQPEDTAGRLDLDALLATPLPDTVIYSCGPEALLQAVEQRCSSWPAGSLHLERFAAVEQDHSADTAFEVVFEQSGVTATVPAGVSILDVAAEHGVFALRSCSEGVCGTCETVLLDGEPDHRDAVLSAEDRADNCFIPCVSRCRSARLVLDL</sequence>
<accession>A0ABX8S7M3</accession>
<dbReference type="InterPro" id="IPR036010">
    <property type="entry name" value="2Fe-2S_ferredoxin-like_sf"/>
</dbReference>
<evidence type="ECO:0000256" key="6">
    <source>
        <dbReference type="ARBA" id="ARBA00023004"/>
    </source>
</evidence>
<organism evidence="10 11">
    <name type="scientific">Skermania pinensis</name>
    <dbReference type="NCBI Taxonomy" id="39122"/>
    <lineage>
        <taxon>Bacteria</taxon>
        <taxon>Bacillati</taxon>
        <taxon>Actinomycetota</taxon>
        <taxon>Actinomycetes</taxon>
        <taxon>Mycobacteriales</taxon>
        <taxon>Gordoniaceae</taxon>
        <taxon>Skermania</taxon>
    </lineage>
</organism>
<dbReference type="SUPFAM" id="SSF63380">
    <property type="entry name" value="Riboflavin synthase domain-like"/>
    <property type="match status" value="1"/>
</dbReference>
<keyword evidence="7" id="KW-0411">Iron-sulfur</keyword>
<dbReference type="EMBL" id="CP079105">
    <property type="protein sequence ID" value="QXQ13466.1"/>
    <property type="molecule type" value="Genomic_DNA"/>
</dbReference>
<dbReference type="SUPFAM" id="SSF52343">
    <property type="entry name" value="Ferredoxin reductase-like, C-terminal NADP-linked domain"/>
    <property type="match status" value="1"/>
</dbReference>
<dbReference type="InterPro" id="IPR001433">
    <property type="entry name" value="OxRdtase_FAD/NAD-bd"/>
</dbReference>
<dbReference type="Proteomes" id="UP000887023">
    <property type="component" value="Chromosome"/>
</dbReference>
<dbReference type="Pfam" id="PF00175">
    <property type="entry name" value="NAD_binding_1"/>
    <property type="match status" value="1"/>
</dbReference>
<evidence type="ECO:0000256" key="3">
    <source>
        <dbReference type="ARBA" id="ARBA00022714"/>
    </source>
</evidence>
<dbReference type="CDD" id="cd06185">
    <property type="entry name" value="PDR_like"/>
    <property type="match status" value="1"/>
</dbReference>
<dbReference type="InterPro" id="IPR006058">
    <property type="entry name" value="2Fe2S_fd_BS"/>
</dbReference>
<dbReference type="Gene3D" id="3.10.20.30">
    <property type="match status" value="1"/>
</dbReference>
<dbReference type="InterPro" id="IPR050415">
    <property type="entry name" value="MRET"/>
</dbReference>
<keyword evidence="5" id="KW-0560">Oxidoreductase</keyword>
<proteinExistence type="predicted"/>
<dbReference type="PROSITE" id="PS00197">
    <property type="entry name" value="2FE2S_FER_1"/>
    <property type="match status" value="1"/>
</dbReference>
<feature type="domain" description="FAD-binding FR-type" evidence="9">
    <location>
        <begin position="12"/>
        <end position="112"/>
    </location>
</feature>
<evidence type="ECO:0000259" key="8">
    <source>
        <dbReference type="PROSITE" id="PS51085"/>
    </source>
</evidence>
<comment type="cofactor">
    <cofactor evidence="1">
        <name>FAD</name>
        <dbReference type="ChEBI" id="CHEBI:57692"/>
    </cofactor>
</comment>
<dbReference type="PROSITE" id="PS51085">
    <property type="entry name" value="2FE2S_FER_2"/>
    <property type="match status" value="1"/>
</dbReference>
<dbReference type="Pfam" id="PF00111">
    <property type="entry name" value="Fer2"/>
    <property type="match status" value="1"/>
</dbReference>
<dbReference type="Gene3D" id="2.40.30.10">
    <property type="entry name" value="Translation factors"/>
    <property type="match status" value="1"/>
</dbReference>
<dbReference type="PROSITE" id="PS51384">
    <property type="entry name" value="FAD_FR"/>
    <property type="match status" value="1"/>
</dbReference>
<dbReference type="InterPro" id="IPR017927">
    <property type="entry name" value="FAD-bd_FR_type"/>
</dbReference>
<dbReference type="PANTHER" id="PTHR47354:SF1">
    <property type="entry name" value="CARNITINE MONOOXYGENASE REDUCTASE SUBUNIT"/>
    <property type="match status" value="1"/>
</dbReference>
<dbReference type="Gene3D" id="3.40.50.80">
    <property type="entry name" value="Nucleotide-binding domain of ferredoxin-NADP reductase (FNR) module"/>
    <property type="match status" value="1"/>
</dbReference>
<evidence type="ECO:0000256" key="4">
    <source>
        <dbReference type="ARBA" id="ARBA00022723"/>
    </source>
</evidence>
<evidence type="ECO:0000256" key="2">
    <source>
        <dbReference type="ARBA" id="ARBA00022630"/>
    </source>
</evidence>
<dbReference type="InterPro" id="IPR012675">
    <property type="entry name" value="Beta-grasp_dom_sf"/>
</dbReference>